<dbReference type="GO" id="GO:0055085">
    <property type="term" value="P:transmembrane transport"/>
    <property type="evidence" value="ECO:0007669"/>
    <property type="project" value="InterPro"/>
</dbReference>
<dbReference type="GO" id="GO:0015891">
    <property type="term" value="P:siderophore transport"/>
    <property type="evidence" value="ECO:0007669"/>
    <property type="project" value="InterPro"/>
</dbReference>
<dbReference type="NCBIfam" id="TIGR01352">
    <property type="entry name" value="tonB_Cterm"/>
    <property type="match status" value="1"/>
</dbReference>
<dbReference type="GO" id="GO:0030288">
    <property type="term" value="C:outer membrane-bounded periplasmic space"/>
    <property type="evidence" value="ECO:0007669"/>
    <property type="project" value="InterPro"/>
</dbReference>
<dbReference type="InterPro" id="IPR006260">
    <property type="entry name" value="TonB/TolA_C"/>
</dbReference>
<dbReference type="GO" id="GO:0005886">
    <property type="term" value="C:plasma membrane"/>
    <property type="evidence" value="ECO:0007669"/>
    <property type="project" value="UniProtKB-SubCell"/>
</dbReference>
<dbReference type="SUPFAM" id="SSF74653">
    <property type="entry name" value="TolA/TonB C-terminal domain"/>
    <property type="match status" value="1"/>
</dbReference>
<name>A0A9E5MNR9_9GAMM</name>
<dbReference type="Pfam" id="PF03544">
    <property type="entry name" value="TonB_C"/>
    <property type="match status" value="1"/>
</dbReference>
<keyword evidence="5" id="KW-1003">Cell membrane</keyword>
<dbReference type="Gene3D" id="3.30.2420.10">
    <property type="entry name" value="TonB"/>
    <property type="match status" value="1"/>
</dbReference>
<proteinExistence type="inferred from homology"/>
<dbReference type="EMBL" id="JAAONZ010000018">
    <property type="protein sequence ID" value="NHO67582.1"/>
    <property type="molecule type" value="Genomic_DNA"/>
</dbReference>
<evidence type="ECO:0000256" key="1">
    <source>
        <dbReference type="ARBA" id="ARBA00004167"/>
    </source>
</evidence>
<keyword evidence="4" id="KW-0472">Membrane</keyword>
<feature type="chain" id="PRO_5039483866" description="Protein TonB" evidence="6">
    <location>
        <begin position="25"/>
        <end position="137"/>
    </location>
</feature>
<keyword evidence="3" id="KW-1133">Transmembrane helix</keyword>
<dbReference type="InterPro" id="IPR003538">
    <property type="entry name" value="TonB"/>
</dbReference>
<evidence type="ECO:0000256" key="4">
    <source>
        <dbReference type="ARBA" id="ARBA00023136"/>
    </source>
</evidence>
<keyword evidence="5" id="KW-0653">Protein transport</keyword>
<keyword evidence="5" id="KW-0813">Transport</keyword>
<comment type="function">
    <text evidence="5">Interacts with outer membrane receptor proteins that carry out high-affinity binding and energy dependent uptake into the periplasmic space of specific substrates. It could act to transduce energy from the cytoplasmic membrane to specific energy-requiring processes in the outer membrane, resulting in the release into the periplasm of ligands bound by these outer membrane proteins.</text>
</comment>
<dbReference type="GO" id="GO:0015031">
    <property type="term" value="P:protein transport"/>
    <property type="evidence" value="ECO:0007669"/>
    <property type="project" value="UniProtKB-UniRule"/>
</dbReference>
<evidence type="ECO:0000256" key="5">
    <source>
        <dbReference type="RuleBase" id="RU362123"/>
    </source>
</evidence>
<dbReference type="GO" id="GO:0031992">
    <property type="term" value="F:energy transducer activity"/>
    <property type="evidence" value="ECO:0007669"/>
    <property type="project" value="InterPro"/>
</dbReference>
<evidence type="ECO:0000259" key="7">
    <source>
        <dbReference type="PROSITE" id="PS52015"/>
    </source>
</evidence>
<dbReference type="Proteomes" id="UP000787472">
    <property type="component" value="Unassembled WGS sequence"/>
</dbReference>
<comment type="caution">
    <text evidence="8">The sequence shown here is derived from an EMBL/GenBank/DDBJ whole genome shotgun (WGS) entry which is preliminary data.</text>
</comment>
<organism evidence="8 9">
    <name type="scientific">Pseudomaricurvus hydrocarbonicus</name>
    <dbReference type="NCBI Taxonomy" id="1470433"/>
    <lineage>
        <taxon>Bacteria</taxon>
        <taxon>Pseudomonadati</taxon>
        <taxon>Pseudomonadota</taxon>
        <taxon>Gammaproteobacteria</taxon>
        <taxon>Cellvibrionales</taxon>
        <taxon>Cellvibrionaceae</taxon>
        <taxon>Pseudomaricurvus</taxon>
    </lineage>
</organism>
<reference evidence="8" key="1">
    <citation type="submission" date="2020-03" db="EMBL/GenBank/DDBJ databases">
        <authorList>
            <person name="Guo F."/>
        </authorList>
    </citation>
    <scope>NUCLEOTIDE SEQUENCE</scope>
    <source>
        <strain evidence="8">JCM 30134</strain>
    </source>
</reference>
<keyword evidence="9" id="KW-1185">Reference proteome</keyword>
<keyword evidence="6" id="KW-0732">Signal</keyword>
<evidence type="ECO:0000256" key="3">
    <source>
        <dbReference type="ARBA" id="ARBA00022989"/>
    </source>
</evidence>
<accession>A0A9E5MNR9</accession>
<comment type="subcellular location">
    <subcellularLocation>
        <location evidence="5">Cell inner membrane</location>
        <topology evidence="5">Single-pass membrane protein</topology>
        <orientation evidence="5">Periplasmic side</orientation>
    </subcellularLocation>
    <subcellularLocation>
        <location evidence="1">Membrane</location>
        <topology evidence="1">Single-pass membrane protein</topology>
    </subcellularLocation>
</comment>
<comment type="similarity">
    <text evidence="5">Belongs to the TonB family.</text>
</comment>
<sequence length="137" mass="14735">MSVCAKRWLATAMLLMSVCGFSVSALGEEIRVADSQDLLAVATGVKSSLVDGAQPRLRQHAAAIYPARAMIRGITGYVVIGYDVNAAGRTENIRVLEGTPGPMFYESAMTAVANSLFEPSETKYTNLKRTLTYTITP</sequence>
<feature type="domain" description="TonB C-terminal" evidence="7">
    <location>
        <begin position="50"/>
        <end position="137"/>
    </location>
</feature>
<feature type="signal peptide" evidence="6">
    <location>
        <begin position="1"/>
        <end position="24"/>
    </location>
</feature>
<keyword evidence="5" id="KW-0997">Cell inner membrane</keyword>
<evidence type="ECO:0000256" key="2">
    <source>
        <dbReference type="ARBA" id="ARBA00022692"/>
    </source>
</evidence>
<dbReference type="InterPro" id="IPR037682">
    <property type="entry name" value="TonB_C"/>
</dbReference>
<dbReference type="PROSITE" id="PS52015">
    <property type="entry name" value="TONB_CTD"/>
    <property type="match status" value="1"/>
</dbReference>
<protein>
    <recommendedName>
        <fullName evidence="5">Protein TonB</fullName>
    </recommendedName>
</protein>
<dbReference type="RefSeq" id="WP_167190545.1">
    <property type="nucleotide sequence ID" value="NZ_JAAONZ010000018.1"/>
</dbReference>
<keyword evidence="2" id="KW-0812">Transmembrane</keyword>
<dbReference type="AlphaFoldDB" id="A0A9E5MNR9"/>
<evidence type="ECO:0000313" key="8">
    <source>
        <dbReference type="EMBL" id="NHO67582.1"/>
    </source>
</evidence>
<dbReference type="PRINTS" id="PR01374">
    <property type="entry name" value="TONBPROTEIN"/>
</dbReference>
<evidence type="ECO:0000256" key="6">
    <source>
        <dbReference type="SAM" id="SignalP"/>
    </source>
</evidence>
<evidence type="ECO:0000313" key="9">
    <source>
        <dbReference type="Proteomes" id="UP000787472"/>
    </source>
</evidence>
<keyword evidence="5" id="KW-0735">Signal-anchor</keyword>
<gene>
    <name evidence="8" type="ORF">G8770_18710</name>
</gene>